<protein>
    <submittedName>
        <fullName evidence="1">Uncharacterized protein</fullName>
    </submittedName>
</protein>
<proteinExistence type="predicted"/>
<dbReference type="KEGG" id="psco:LY89DRAFT_683706"/>
<reference evidence="1 2" key="1">
    <citation type="submission" date="2015-10" db="EMBL/GenBank/DDBJ databases">
        <title>Full genome of DAOMC 229536 Phialocephala scopiformis, a fungal endophyte of spruce producing the potent anti-insectan compound rugulosin.</title>
        <authorList>
            <consortium name="DOE Joint Genome Institute"/>
            <person name="Walker A.K."/>
            <person name="Frasz S.L."/>
            <person name="Seifert K.A."/>
            <person name="Miller J.D."/>
            <person name="Mondo S.J."/>
            <person name="Labutti K."/>
            <person name="Lipzen A."/>
            <person name="Dockter R."/>
            <person name="Kennedy M."/>
            <person name="Grigoriev I.V."/>
            <person name="Spatafora J.W."/>
        </authorList>
    </citation>
    <scope>NUCLEOTIDE SEQUENCE [LARGE SCALE GENOMIC DNA]</scope>
    <source>
        <strain evidence="1 2">CBS 120377</strain>
    </source>
</reference>
<organism evidence="1 2">
    <name type="scientific">Mollisia scopiformis</name>
    <name type="common">Conifer needle endophyte fungus</name>
    <name type="synonym">Phialocephala scopiformis</name>
    <dbReference type="NCBI Taxonomy" id="149040"/>
    <lineage>
        <taxon>Eukaryota</taxon>
        <taxon>Fungi</taxon>
        <taxon>Dikarya</taxon>
        <taxon>Ascomycota</taxon>
        <taxon>Pezizomycotina</taxon>
        <taxon>Leotiomycetes</taxon>
        <taxon>Helotiales</taxon>
        <taxon>Mollisiaceae</taxon>
        <taxon>Mollisia</taxon>
    </lineage>
</organism>
<sequence length="128" mass="15093">MDRFLYHVPDMQYSWGYSEGWQSRDIERVEIKGHGNPSVNGVYYGFKCFNFDLPRNKHIEWGVWGDACIAKMSEERYAGRGVRVFKMNGEDVMDFKNEFSQYANYDDIDEDIIKTGLWKGILERLSKV</sequence>
<dbReference type="AlphaFoldDB" id="A0A194XFB2"/>
<dbReference type="Proteomes" id="UP000070700">
    <property type="component" value="Unassembled WGS sequence"/>
</dbReference>
<accession>A0A194XFB2</accession>
<dbReference type="EMBL" id="KQ947412">
    <property type="protein sequence ID" value="KUJ18858.1"/>
    <property type="molecule type" value="Genomic_DNA"/>
</dbReference>
<evidence type="ECO:0000313" key="1">
    <source>
        <dbReference type="EMBL" id="KUJ18858.1"/>
    </source>
</evidence>
<name>A0A194XFB2_MOLSC</name>
<dbReference type="OrthoDB" id="3480872at2759"/>
<dbReference type="InParanoid" id="A0A194XFB2"/>
<gene>
    <name evidence="1" type="ORF">LY89DRAFT_683706</name>
</gene>
<keyword evidence="2" id="KW-1185">Reference proteome</keyword>
<evidence type="ECO:0000313" key="2">
    <source>
        <dbReference type="Proteomes" id="UP000070700"/>
    </source>
</evidence>
<dbReference type="RefSeq" id="XP_018073213.1">
    <property type="nucleotide sequence ID" value="XM_018214749.1"/>
</dbReference>
<dbReference type="GeneID" id="28824475"/>